<dbReference type="Pfam" id="PF04082">
    <property type="entry name" value="Fungal_trans"/>
    <property type="match status" value="1"/>
</dbReference>
<feature type="domain" description="Zn(2)-C6 fungal-type" evidence="9">
    <location>
        <begin position="52"/>
        <end position="82"/>
    </location>
</feature>
<dbReference type="InterPro" id="IPR036864">
    <property type="entry name" value="Zn2-C6_fun-type_DNA-bd_sf"/>
</dbReference>
<dbReference type="EMBL" id="JAUEPO010000004">
    <property type="protein sequence ID" value="KAK3324344.1"/>
    <property type="molecule type" value="Genomic_DNA"/>
</dbReference>
<evidence type="ECO:0000256" key="2">
    <source>
        <dbReference type="ARBA" id="ARBA00022723"/>
    </source>
</evidence>
<feature type="compositionally biased region" description="Low complexity" evidence="8">
    <location>
        <begin position="805"/>
        <end position="820"/>
    </location>
</feature>
<evidence type="ECO:0000256" key="8">
    <source>
        <dbReference type="SAM" id="MobiDB-lite"/>
    </source>
</evidence>
<feature type="compositionally biased region" description="Polar residues" evidence="8">
    <location>
        <begin position="794"/>
        <end position="804"/>
    </location>
</feature>
<evidence type="ECO:0000256" key="7">
    <source>
        <dbReference type="ARBA" id="ARBA00023242"/>
    </source>
</evidence>
<evidence type="ECO:0000256" key="6">
    <source>
        <dbReference type="ARBA" id="ARBA00023163"/>
    </source>
</evidence>
<feature type="region of interest" description="Disordered" evidence="8">
    <location>
        <begin position="613"/>
        <end position="664"/>
    </location>
</feature>
<evidence type="ECO:0000259" key="9">
    <source>
        <dbReference type="PROSITE" id="PS50048"/>
    </source>
</evidence>
<dbReference type="GO" id="GO:0006351">
    <property type="term" value="P:DNA-templated transcription"/>
    <property type="evidence" value="ECO:0007669"/>
    <property type="project" value="InterPro"/>
</dbReference>
<sequence length="1001" mass="110995">MDAADIFRQGLGSVLPRPPQHFYPRKTPFPIPYSPEDAESDAPHRIAHTLTACCRCRQRKTRCDATLPRCLPCERSGSPCEYFDTTKGKKISRHYVVKLQEKVRQLEAELSQYTDEDNEGYPHSHEDMVLPGSMVHLSQTDETPRYLGPSSGIAMTRLLMEEAKRYTETKRIADLVPELRARRQDRVNRMHSVVSMMGSISGPAGKKRNYPKTSAHPAQQLPNRAAVDKLVEAFNKKAQVFTPTLHETVFAQNIDDVFAGDHDPYKNFVVRMVLAITLQKVDSSYAGLADSYYLAAMQHFEDVVRPKDLKTLQCLILIGQYALLTPTRTALYYVAGLATRICQQLGLGEEKTIALGITDPQTLDMRRRLSWIVTANELGLADIMGRPNGFAKDKDLMDVKFFETVDDQNITPEGIQPGPPSERKMVAIHFCRMRVLQGEIRRVLYEMKKPEPSHESHPWFSQMEHKLEEWLRSSPEKPDWCKPWFTGRYHSMIVCLYRPSPQVPKPTSFAAMKCFEGANYIINLSSQQVKKAAVDITWVFLVTLYMSLNTLLWTLSYPEIRSEHSREDVESLVNIALEIIDQCSERWPGSSSASRLYGVFAKACMQSYDVKEESPTPTSASGLQQSGFNTPPSLGDGSSPDSVPSAQMGLPTGSSTQQGHSHQQSLFNTSPFGYVFGSNAEEMATQYAFDSPFQNHPTFRSNSIFLNPGTELNGRRFSHFAPDFNSNEGHFSGRVEDTTPPQTHKGFNTYTSPSATTPTATALPTPPESLAPPSAKPSNSSLSPKLNGDGFRSASPTPTPTMRNASPTPTPTSLQPSALPMPALKYEPTDYSLPSPQVKQEPGLRTPAFTIPPPPQPNTQQRAFPTTRVTDWFSPPPPFISPHSFSGGMNTGYWGDGSTPTPFMGLGLSGNESYILGGGRSTPGGGPGASNGMHDSQDFDMFGTGDGFGDHSQYPFSSQAGRQGSLTQEQQLELMNVLETEGMHEIDAFLNVGMDVNIRWD</sequence>
<organism evidence="10 11">
    <name type="scientific">Cercophora scortea</name>
    <dbReference type="NCBI Taxonomy" id="314031"/>
    <lineage>
        <taxon>Eukaryota</taxon>
        <taxon>Fungi</taxon>
        <taxon>Dikarya</taxon>
        <taxon>Ascomycota</taxon>
        <taxon>Pezizomycotina</taxon>
        <taxon>Sordariomycetes</taxon>
        <taxon>Sordariomycetidae</taxon>
        <taxon>Sordariales</taxon>
        <taxon>Lasiosphaeriaceae</taxon>
        <taxon>Cercophora</taxon>
    </lineage>
</organism>
<dbReference type="PANTHER" id="PTHR47782">
    <property type="entry name" value="ZN(II)2CYS6 TRANSCRIPTION FACTOR (EUROFUNG)-RELATED"/>
    <property type="match status" value="1"/>
</dbReference>
<proteinExistence type="predicted"/>
<comment type="caution">
    <text evidence="10">The sequence shown here is derived from an EMBL/GenBank/DDBJ whole genome shotgun (WGS) entry which is preliminary data.</text>
</comment>
<evidence type="ECO:0000256" key="4">
    <source>
        <dbReference type="ARBA" id="ARBA00023015"/>
    </source>
</evidence>
<gene>
    <name evidence="10" type="ORF">B0T19DRAFT_228699</name>
</gene>
<dbReference type="InterPro" id="IPR052202">
    <property type="entry name" value="Yeast_MetPath_Reg"/>
</dbReference>
<dbReference type="Proteomes" id="UP001286456">
    <property type="component" value="Unassembled WGS sequence"/>
</dbReference>
<dbReference type="CDD" id="cd00067">
    <property type="entry name" value="GAL4"/>
    <property type="match status" value="1"/>
</dbReference>
<feature type="region of interest" description="Disordered" evidence="8">
    <location>
        <begin position="728"/>
        <end position="828"/>
    </location>
</feature>
<dbReference type="InterPro" id="IPR007219">
    <property type="entry name" value="XnlR_reg_dom"/>
</dbReference>
<name>A0AAE0IG28_9PEZI</name>
<feature type="region of interest" description="Disordered" evidence="8">
    <location>
        <begin position="198"/>
        <end position="219"/>
    </location>
</feature>
<dbReference type="PANTHER" id="PTHR47782:SF8">
    <property type="entry name" value="ZN(II)2CYS6 TRANSCRIPTION FACTOR (EUROFUNG)"/>
    <property type="match status" value="1"/>
</dbReference>
<feature type="compositionally biased region" description="Polar residues" evidence="8">
    <location>
        <begin position="739"/>
        <end position="748"/>
    </location>
</feature>
<evidence type="ECO:0000256" key="5">
    <source>
        <dbReference type="ARBA" id="ARBA00023125"/>
    </source>
</evidence>
<evidence type="ECO:0000256" key="3">
    <source>
        <dbReference type="ARBA" id="ARBA00022833"/>
    </source>
</evidence>
<dbReference type="PROSITE" id="PS00463">
    <property type="entry name" value="ZN2_CY6_FUNGAL_1"/>
    <property type="match status" value="1"/>
</dbReference>
<feature type="compositionally biased region" description="Low complexity" evidence="8">
    <location>
        <begin position="631"/>
        <end position="645"/>
    </location>
</feature>
<dbReference type="SUPFAM" id="SSF57701">
    <property type="entry name" value="Zn2/Cys6 DNA-binding domain"/>
    <property type="match status" value="1"/>
</dbReference>
<keyword evidence="6" id="KW-0804">Transcription</keyword>
<dbReference type="GO" id="GO:0000981">
    <property type="term" value="F:DNA-binding transcription factor activity, RNA polymerase II-specific"/>
    <property type="evidence" value="ECO:0007669"/>
    <property type="project" value="InterPro"/>
</dbReference>
<dbReference type="PROSITE" id="PS50048">
    <property type="entry name" value="ZN2_CY6_FUNGAL_2"/>
    <property type="match status" value="1"/>
</dbReference>
<dbReference type="SMART" id="SM00066">
    <property type="entry name" value="GAL4"/>
    <property type="match status" value="1"/>
</dbReference>
<dbReference type="AlphaFoldDB" id="A0AAE0IG28"/>
<protein>
    <submittedName>
        <fullName evidence="10">Fungal-specific transcription factor domain-containing protein</fullName>
    </submittedName>
</protein>
<dbReference type="GO" id="GO:0045944">
    <property type="term" value="P:positive regulation of transcription by RNA polymerase II"/>
    <property type="evidence" value="ECO:0007669"/>
    <property type="project" value="TreeGrafter"/>
</dbReference>
<keyword evidence="5" id="KW-0238">DNA-binding</keyword>
<dbReference type="Pfam" id="PF00172">
    <property type="entry name" value="Zn_clus"/>
    <property type="match status" value="1"/>
</dbReference>
<feature type="compositionally biased region" description="Polar residues" evidence="8">
    <location>
        <begin position="954"/>
        <end position="967"/>
    </location>
</feature>
<dbReference type="Gene3D" id="4.10.240.10">
    <property type="entry name" value="Zn(2)-C6 fungal-type DNA-binding domain"/>
    <property type="match status" value="1"/>
</dbReference>
<evidence type="ECO:0000313" key="11">
    <source>
        <dbReference type="Proteomes" id="UP001286456"/>
    </source>
</evidence>
<accession>A0AAE0IG28</accession>
<evidence type="ECO:0000313" key="10">
    <source>
        <dbReference type="EMBL" id="KAK3324344.1"/>
    </source>
</evidence>
<dbReference type="InterPro" id="IPR001138">
    <property type="entry name" value="Zn2Cys6_DnaBD"/>
</dbReference>
<evidence type="ECO:0000256" key="1">
    <source>
        <dbReference type="ARBA" id="ARBA00004123"/>
    </source>
</evidence>
<dbReference type="CDD" id="cd12148">
    <property type="entry name" value="fungal_TF_MHR"/>
    <property type="match status" value="1"/>
</dbReference>
<comment type="subcellular location">
    <subcellularLocation>
        <location evidence="1">Nucleus</location>
    </subcellularLocation>
</comment>
<reference evidence="10" key="1">
    <citation type="journal article" date="2023" name="Mol. Phylogenet. Evol.">
        <title>Genome-scale phylogeny and comparative genomics of the fungal order Sordariales.</title>
        <authorList>
            <person name="Hensen N."/>
            <person name="Bonometti L."/>
            <person name="Westerberg I."/>
            <person name="Brannstrom I.O."/>
            <person name="Guillou S."/>
            <person name="Cros-Aarteil S."/>
            <person name="Calhoun S."/>
            <person name="Haridas S."/>
            <person name="Kuo A."/>
            <person name="Mondo S."/>
            <person name="Pangilinan J."/>
            <person name="Riley R."/>
            <person name="LaButti K."/>
            <person name="Andreopoulos B."/>
            <person name="Lipzen A."/>
            <person name="Chen C."/>
            <person name="Yan M."/>
            <person name="Daum C."/>
            <person name="Ng V."/>
            <person name="Clum A."/>
            <person name="Steindorff A."/>
            <person name="Ohm R.A."/>
            <person name="Martin F."/>
            <person name="Silar P."/>
            <person name="Natvig D.O."/>
            <person name="Lalanne C."/>
            <person name="Gautier V."/>
            <person name="Ament-Velasquez S.L."/>
            <person name="Kruys A."/>
            <person name="Hutchinson M.I."/>
            <person name="Powell A.J."/>
            <person name="Barry K."/>
            <person name="Miller A.N."/>
            <person name="Grigoriev I.V."/>
            <person name="Debuchy R."/>
            <person name="Gladieux P."/>
            <person name="Hiltunen Thoren M."/>
            <person name="Johannesson H."/>
        </authorList>
    </citation>
    <scope>NUCLEOTIDE SEQUENCE</scope>
    <source>
        <strain evidence="10">SMH4131-1</strain>
    </source>
</reference>
<feature type="compositionally biased region" description="Low complexity" evidence="8">
    <location>
        <begin position="749"/>
        <end position="763"/>
    </location>
</feature>
<dbReference type="GO" id="GO:0008270">
    <property type="term" value="F:zinc ion binding"/>
    <property type="evidence" value="ECO:0007669"/>
    <property type="project" value="InterPro"/>
</dbReference>
<feature type="region of interest" description="Disordered" evidence="8">
    <location>
        <begin position="946"/>
        <end position="967"/>
    </location>
</feature>
<feature type="compositionally biased region" description="Polar residues" evidence="8">
    <location>
        <begin position="615"/>
        <end position="630"/>
    </location>
</feature>
<keyword evidence="7" id="KW-0539">Nucleus</keyword>
<keyword evidence="4" id="KW-0805">Transcription regulation</keyword>
<dbReference type="GO" id="GO:0043565">
    <property type="term" value="F:sequence-specific DNA binding"/>
    <property type="evidence" value="ECO:0007669"/>
    <property type="project" value="TreeGrafter"/>
</dbReference>
<keyword evidence="11" id="KW-1185">Reference proteome</keyword>
<reference evidence="10" key="2">
    <citation type="submission" date="2023-06" db="EMBL/GenBank/DDBJ databases">
        <authorList>
            <consortium name="Lawrence Berkeley National Laboratory"/>
            <person name="Haridas S."/>
            <person name="Hensen N."/>
            <person name="Bonometti L."/>
            <person name="Westerberg I."/>
            <person name="Brannstrom I.O."/>
            <person name="Guillou S."/>
            <person name="Cros-Aarteil S."/>
            <person name="Calhoun S."/>
            <person name="Kuo A."/>
            <person name="Mondo S."/>
            <person name="Pangilinan J."/>
            <person name="Riley R."/>
            <person name="Labutti K."/>
            <person name="Andreopoulos B."/>
            <person name="Lipzen A."/>
            <person name="Chen C."/>
            <person name="Yanf M."/>
            <person name="Daum C."/>
            <person name="Ng V."/>
            <person name="Clum A."/>
            <person name="Steindorff A."/>
            <person name="Ohm R."/>
            <person name="Martin F."/>
            <person name="Silar P."/>
            <person name="Natvig D."/>
            <person name="Lalanne C."/>
            <person name="Gautier V."/>
            <person name="Ament-Velasquez S.L."/>
            <person name="Kruys A."/>
            <person name="Hutchinson M.I."/>
            <person name="Powell A.J."/>
            <person name="Barry K."/>
            <person name="Miller A.N."/>
            <person name="Grigoriev I.V."/>
            <person name="Debuchy R."/>
            <person name="Gladieux P."/>
            <person name="Thoren M.H."/>
            <person name="Johannesson H."/>
        </authorList>
    </citation>
    <scope>NUCLEOTIDE SEQUENCE</scope>
    <source>
        <strain evidence="10">SMH4131-1</strain>
    </source>
</reference>
<keyword evidence="2" id="KW-0479">Metal-binding</keyword>
<keyword evidence="3" id="KW-0862">Zinc</keyword>
<dbReference type="GO" id="GO:0005634">
    <property type="term" value="C:nucleus"/>
    <property type="evidence" value="ECO:0007669"/>
    <property type="project" value="UniProtKB-SubCell"/>
</dbReference>
<feature type="compositionally biased region" description="Low complexity" evidence="8">
    <location>
        <begin position="652"/>
        <end position="664"/>
    </location>
</feature>